<name>A0A9D2J5C7_9MICO</name>
<dbReference type="Pfam" id="PF11716">
    <property type="entry name" value="MDMPI_N"/>
    <property type="match status" value="1"/>
</dbReference>
<evidence type="ECO:0000313" key="3">
    <source>
        <dbReference type="Proteomes" id="UP000824037"/>
    </source>
</evidence>
<dbReference type="InterPro" id="IPR017520">
    <property type="entry name" value="CHP03086"/>
</dbReference>
<dbReference type="AlphaFoldDB" id="A0A9D2J5C7"/>
<evidence type="ECO:0000313" key="2">
    <source>
        <dbReference type="EMBL" id="HIZ37610.1"/>
    </source>
</evidence>
<evidence type="ECO:0000259" key="1">
    <source>
        <dbReference type="Pfam" id="PF11716"/>
    </source>
</evidence>
<dbReference type="InterPro" id="IPR034660">
    <property type="entry name" value="DinB/YfiT-like"/>
</dbReference>
<dbReference type="NCBIfam" id="TIGR03086">
    <property type="entry name" value="TIGR03086 family metal-binding protein"/>
    <property type="match status" value="1"/>
</dbReference>
<proteinExistence type="predicted"/>
<dbReference type="EMBL" id="DXBY01000305">
    <property type="protein sequence ID" value="HIZ37610.1"/>
    <property type="molecule type" value="Genomic_DNA"/>
</dbReference>
<gene>
    <name evidence="2" type="ORF">H9815_17675</name>
</gene>
<sequence>MSAAADTFDPITALTRALAATEEIVTGIEAEQWDAQTVCTGWNVGDLLDHLVAGNHQFVEALGGAQVAEAIPEAAAEEASAGQSAAAGGQDDPVAAYRRSAAGLQRAFAATGALERMVTVPFGTVPGAVALHLRITEILVHGWDLARATGQPTTDFPEDLAAVELAFSRDAVAEIPAGESPFDPPQPVADNAPGIDQLAALLGRRP</sequence>
<protein>
    <submittedName>
        <fullName evidence="2">TIGR03086 family protein</fullName>
    </submittedName>
</protein>
<organism evidence="2 3">
    <name type="scientific">Candidatus Ruania gallistercoris</name>
    <dbReference type="NCBI Taxonomy" id="2838746"/>
    <lineage>
        <taxon>Bacteria</taxon>
        <taxon>Bacillati</taxon>
        <taxon>Actinomycetota</taxon>
        <taxon>Actinomycetes</taxon>
        <taxon>Micrococcales</taxon>
        <taxon>Ruaniaceae</taxon>
        <taxon>Ruania</taxon>
    </lineage>
</organism>
<dbReference type="Gene3D" id="1.20.120.450">
    <property type="entry name" value="dinb family like domain"/>
    <property type="match status" value="1"/>
</dbReference>
<dbReference type="NCBIfam" id="TIGR03083">
    <property type="entry name" value="maleylpyruvate isomerase family mycothiol-dependent enzyme"/>
    <property type="match status" value="1"/>
</dbReference>
<dbReference type="Proteomes" id="UP000824037">
    <property type="component" value="Unassembled WGS sequence"/>
</dbReference>
<reference evidence="2" key="1">
    <citation type="journal article" date="2021" name="PeerJ">
        <title>Extensive microbial diversity within the chicken gut microbiome revealed by metagenomics and culture.</title>
        <authorList>
            <person name="Gilroy R."/>
            <person name="Ravi A."/>
            <person name="Getino M."/>
            <person name="Pursley I."/>
            <person name="Horton D.L."/>
            <person name="Alikhan N.F."/>
            <person name="Baker D."/>
            <person name="Gharbi K."/>
            <person name="Hall N."/>
            <person name="Watson M."/>
            <person name="Adriaenssens E.M."/>
            <person name="Foster-Nyarko E."/>
            <person name="Jarju S."/>
            <person name="Secka A."/>
            <person name="Antonio M."/>
            <person name="Oren A."/>
            <person name="Chaudhuri R.R."/>
            <person name="La Ragione R."/>
            <person name="Hildebrand F."/>
            <person name="Pallen M.J."/>
        </authorList>
    </citation>
    <scope>NUCLEOTIDE SEQUENCE</scope>
    <source>
        <strain evidence="2">ChiGjej4B4-7305</strain>
    </source>
</reference>
<reference evidence="2" key="2">
    <citation type="submission" date="2021-04" db="EMBL/GenBank/DDBJ databases">
        <authorList>
            <person name="Gilroy R."/>
        </authorList>
    </citation>
    <scope>NUCLEOTIDE SEQUENCE</scope>
    <source>
        <strain evidence="2">ChiGjej4B4-7305</strain>
    </source>
</reference>
<feature type="domain" description="Mycothiol-dependent maleylpyruvate isomerase metal-binding" evidence="1">
    <location>
        <begin position="15"/>
        <end position="146"/>
    </location>
</feature>
<dbReference type="InterPro" id="IPR024344">
    <property type="entry name" value="MDMPI_metal-binding"/>
</dbReference>
<dbReference type="GO" id="GO:0046872">
    <property type="term" value="F:metal ion binding"/>
    <property type="evidence" value="ECO:0007669"/>
    <property type="project" value="InterPro"/>
</dbReference>
<dbReference type="SUPFAM" id="SSF109854">
    <property type="entry name" value="DinB/YfiT-like putative metalloenzymes"/>
    <property type="match status" value="1"/>
</dbReference>
<comment type="caution">
    <text evidence="2">The sequence shown here is derived from an EMBL/GenBank/DDBJ whole genome shotgun (WGS) entry which is preliminary data.</text>
</comment>
<accession>A0A9D2J5C7</accession>
<dbReference type="InterPro" id="IPR017517">
    <property type="entry name" value="Maleyloyr_isom"/>
</dbReference>